<protein>
    <submittedName>
        <fullName evidence="2">Kinase-like domain-containing protein</fullName>
    </submittedName>
</protein>
<dbReference type="GO" id="GO:0005524">
    <property type="term" value="F:ATP binding"/>
    <property type="evidence" value="ECO:0007669"/>
    <property type="project" value="InterPro"/>
</dbReference>
<dbReference type="GO" id="GO:0004672">
    <property type="term" value="F:protein kinase activity"/>
    <property type="evidence" value="ECO:0007669"/>
    <property type="project" value="InterPro"/>
</dbReference>
<evidence type="ECO:0000313" key="3">
    <source>
        <dbReference type="Proteomes" id="UP000266673"/>
    </source>
</evidence>
<dbReference type="AlphaFoldDB" id="A0A397UYM3"/>
<dbReference type="InterPro" id="IPR000719">
    <property type="entry name" value="Prot_kinase_dom"/>
</dbReference>
<name>A0A397UYM3_9GLOM</name>
<evidence type="ECO:0000313" key="2">
    <source>
        <dbReference type="EMBL" id="RIB14468.1"/>
    </source>
</evidence>
<dbReference type="InterPro" id="IPR011009">
    <property type="entry name" value="Kinase-like_dom_sf"/>
</dbReference>
<dbReference type="STRING" id="44941.A0A397UYM3"/>
<keyword evidence="2" id="KW-0808">Transferase</keyword>
<keyword evidence="2" id="KW-0418">Kinase</keyword>
<dbReference type="OrthoDB" id="2433068at2759"/>
<sequence>MEWKDKLTILLHIIFDLQTIHSQNFIHRDLHSGNILQNSLTDANIADLGLLKSVDTPEYSGIYGVLPYIAPEVLIGKPYTSASDIYSFGMIMWEISSGKPSYYDRKHDGILAKEICDGLRPTFANGIPQIYVEFANHCMSANASERPSASELQEYLDSWAKKAFYIKIFKDADININKYESESSNNCVNTMISSKSIARRLIGSEHKNLKNFSEDELNQFCILDNLM</sequence>
<reference evidence="2 3" key="1">
    <citation type="submission" date="2018-06" db="EMBL/GenBank/DDBJ databases">
        <title>Comparative genomics reveals the genomic features of Rhizophagus irregularis, R. cerebriforme, R. diaphanum and Gigaspora rosea, and their symbiotic lifestyle signature.</title>
        <authorList>
            <person name="Morin E."/>
            <person name="San Clemente H."/>
            <person name="Chen E.C.H."/>
            <person name="De La Providencia I."/>
            <person name="Hainaut M."/>
            <person name="Kuo A."/>
            <person name="Kohler A."/>
            <person name="Murat C."/>
            <person name="Tang N."/>
            <person name="Roy S."/>
            <person name="Loubradou J."/>
            <person name="Henrissat B."/>
            <person name="Grigoriev I.V."/>
            <person name="Corradi N."/>
            <person name="Roux C."/>
            <person name="Martin F.M."/>
        </authorList>
    </citation>
    <scope>NUCLEOTIDE SEQUENCE [LARGE SCALE GENOMIC DNA]</scope>
    <source>
        <strain evidence="2 3">DAOM 194757</strain>
    </source>
</reference>
<dbReference type="EMBL" id="QKWP01000829">
    <property type="protein sequence ID" value="RIB14468.1"/>
    <property type="molecule type" value="Genomic_DNA"/>
</dbReference>
<dbReference type="InterPro" id="IPR001245">
    <property type="entry name" value="Ser-Thr/Tyr_kinase_cat_dom"/>
</dbReference>
<dbReference type="GO" id="GO:0007165">
    <property type="term" value="P:signal transduction"/>
    <property type="evidence" value="ECO:0007669"/>
    <property type="project" value="TreeGrafter"/>
</dbReference>
<dbReference type="Gene3D" id="1.10.510.10">
    <property type="entry name" value="Transferase(Phosphotransferase) domain 1"/>
    <property type="match status" value="1"/>
</dbReference>
<keyword evidence="3" id="KW-1185">Reference proteome</keyword>
<dbReference type="SUPFAM" id="SSF56112">
    <property type="entry name" value="Protein kinase-like (PK-like)"/>
    <property type="match status" value="1"/>
</dbReference>
<dbReference type="Proteomes" id="UP000266673">
    <property type="component" value="Unassembled WGS sequence"/>
</dbReference>
<evidence type="ECO:0000259" key="1">
    <source>
        <dbReference type="PROSITE" id="PS50011"/>
    </source>
</evidence>
<proteinExistence type="predicted"/>
<dbReference type="PANTHER" id="PTHR23257:SF958">
    <property type="entry name" value="SERINE_THREONINE-PROTEIN KINASE WNK4"/>
    <property type="match status" value="1"/>
</dbReference>
<dbReference type="Pfam" id="PF07714">
    <property type="entry name" value="PK_Tyr_Ser-Thr"/>
    <property type="match status" value="1"/>
</dbReference>
<comment type="caution">
    <text evidence="2">The sequence shown here is derived from an EMBL/GenBank/DDBJ whole genome shotgun (WGS) entry which is preliminary data.</text>
</comment>
<feature type="domain" description="Protein kinase" evidence="1">
    <location>
        <begin position="1"/>
        <end position="156"/>
    </location>
</feature>
<dbReference type="PROSITE" id="PS50011">
    <property type="entry name" value="PROTEIN_KINASE_DOM"/>
    <property type="match status" value="1"/>
</dbReference>
<gene>
    <name evidence="2" type="ORF">C2G38_2018557</name>
</gene>
<dbReference type="InterPro" id="IPR050167">
    <property type="entry name" value="Ser_Thr_protein_kinase"/>
</dbReference>
<dbReference type="GO" id="GO:0005737">
    <property type="term" value="C:cytoplasm"/>
    <property type="evidence" value="ECO:0007669"/>
    <property type="project" value="TreeGrafter"/>
</dbReference>
<accession>A0A397UYM3</accession>
<organism evidence="2 3">
    <name type="scientific">Gigaspora rosea</name>
    <dbReference type="NCBI Taxonomy" id="44941"/>
    <lineage>
        <taxon>Eukaryota</taxon>
        <taxon>Fungi</taxon>
        <taxon>Fungi incertae sedis</taxon>
        <taxon>Mucoromycota</taxon>
        <taxon>Glomeromycotina</taxon>
        <taxon>Glomeromycetes</taxon>
        <taxon>Diversisporales</taxon>
        <taxon>Gigasporaceae</taxon>
        <taxon>Gigaspora</taxon>
    </lineage>
</organism>
<dbReference type="PANTHER" id="PTHR23257">
    <property type="entry name" value="SERINE-THREONINE PROTEIN KINASE"/>
    <property type="match status" value="1"/>
</dbReference>